<dbReference type="PROSITE" id="PS51747">
    <property type="entry name" value="CYT_DCMP_DEAMINASES_2"/>
    <property type="match status" value="1"/>
</dbReference>
<dbReference type="InterPro" id="IPR016192">
    <property type="entry name" value="APOBEC/CMP_deaminase_Zn-bd"/>
</dbReference>
<dbReference type="NCBIfam" id="TIGR01354">
    <property type="entry name" value="cyt_deam_tetra"/>
    <property type="match status" value="1"/>
</dbReference>
<dbReference type="GO" id="GO:0008270">
    <property type="term" value="F:zinc ion binding"/>
    <property type="evidence" value="ECO:0007669"/>
    <property type="project" value="UniProtKB-UniRule"/>
</dbReference>
<evidence type="ECO:0000313" key="16">
    <source>
        <dbReference type="Proteomes" id="UP000053259"/>
    </source>
</evidence>
<organism evidence="15 16">
    <name type="scientific">Verruconis gallopava</name>
    <dbReference type="NCBI Taxonomy" id="253628"/>
    <lineage>
        <taxon>Eukaryota</taxon>
        <taxon>Fungi</taxon>
        <taxon>Dikarya</taxon>
        <taxon>Ascomycota</taxon>
        <taxon>Pezizomycotina</taxon>
        <taxon>Dothideomycetes</taxon>
        <taxon>Pleosporomycetidae</taxon>
        <taxon>Venturiales</taxon>
        <taxon>Sympoventuriaceae</taxon>
        <taxon>Verruconis</taxon>
    </lineage>
</organism>
<gene>
    <name evidence="15" type="ORF">PV09_01704</name>
</gene>
<dbReference type="InParanoid" id="A0A0D2ALX9"/>
<dbReference type="PANTHER" id="PTHR11644">
    <property type="entry name" value="CYTIDINE DEAMINASE"/>
    <property type="match status" value="1"/>
</dbReference>
<feature type="active site" description="Proton donor" evidence="10">
    <location>
        <position position="86"/>
    </location>
</feature>
<dbReference type="InterPro" id="IPR006262">
    <property type="entry name" value="Cyt_deam_tetra"/>
</dbReference>
<dbReference type="STRING" id="253628.A0A0D2ALX9"/>
<dbReference type="GO" id="GO:0005829">
    <property type="term" value="C:cytosol"/>
    <property type="evidence" value="ECO:0007669"/>
    <property type="project" value="TreeGrafter"/>
</dbReference>
<dbReference type="PROSITE" id="PS00903">
    <property type="entry name" value="CYT_DCMP_DEAMINASES_1"/>
    <property type="match status" value="1"/>
</dbReference>
<dbReference type="Pfam" id="PF00383">
    <property type="entry name" value="dCMP_cyt_deam_1"/>
    <property type="match status" value="1"/>
</dbReference>
<evidence type="ECO:0000256" key="12">
    <source>
        <dbReference type="PIRSR" id="PIRSR606262-3"/>
    </source>
</evidence>
<evidence type="ECO:0000259" key="14">
    <source>
        <dbReference type="PROSITE" id="PS51747"/>
    </source>
</evidence>
<comment type="cofactor">
    <cofactor evidence="1 12 13">
        <name>Zn(2+)</name>
        <dbReference type="ChEBI" id="CHEBI:29105"/>
    </cofactor>
</comment>
<dbReference type="PANTHER" id="PTHR11644:SF2">
    <property type="entry name" value="CYTIDINE DEAMINASE"/>
    <property type="match status" value="1"/>
</dbReference>
<dbReference type="RefSeq" id="XP_016217647.1">
    <property type="nucleotide sequence ID" value="XM_016354635.1"/>
</dbReference>
<evidence type="ECO:0000256" key="1">
    <source>
        <dbReference type="ARBA" id="ARBA00001947"/>
    </source>
</evidence>
<reference evidence="15 16" key="1">
    <citation type="submission" date="2015-01" db="EMBL/GenBank/DDBJ databases">
        <title>The Genome Sequence of Ochroconis gallopava CBS43764.</title>
        <authorList>
            <consortium name="The Broad Institute Genomics Platform"/>
            <person name="Cuomo C."/>
            <person name="de Hoog S."/>
            <person name="Gorbushina A."/>
            <person name="Stielow B."/>
            <person name="Teixiera M."/>
            <person name="Abouelleil A."/>
            <person name="Chapman S.B."/>
            <person name="Priest M."/>
            <person name="Young S.K."/>
            <person name="Wortman J."/>
            <person name="Nusbaum C."/>
            <person name="Birren B."/>
        </authorList>
    </citation>
    <scope>NUCLEOTIDE SEQUENCE [LARGE SCALE GENOMIC DNA]</scope>
    <source>
        <strain evidence="15 16">CBS 43764</strain>
    </source>
</reference>
<comment type="similarity">
    <text evidence="3 13">Belongs to the cytidine and deoxycytidylate deaminase family.</text>
</comment>
<dbReference type="Proteomes" id="UP000053259">
    <property type="component" value="Unassembled WGS sequence"/>
</dbReference>
<feature type="domain" description="CMP/dCMP-type deaminase" evidence="14">
    <location>
        <begin position="24"/>
        <end position="163"/>
    </location>
</feature>
<keyword evidence="7 12" id="KW-0862">Zinc</keyword>
<dbReference type="GO" id="GO:0042802">
    <property type="term" value="F:identical protein binding"/>
    <property type="evidence" value="ECO:0007669"/>
    <property type="project" value="UniProtKB-ARBA"/>
</dbReference>
<dbReference type="VEuPathDB" id="FungiDB:PV09_01704"/>
<dbReference type="GO" id="GO:0072527">
    <property type="term" value="P:pyrimidine-containing compound metabolic process"/>
    <property type="evidence" value="ECO:0007669"/>
    <property type="project" value="UniProtKB-ARBA"/>
</dbReference>
<feature type="binding site" evidence="12">
    <location>
        <position position="121"/>
    </location>
    <ligand>
        <name>Zn(2+)</name>
        <dbReference type="ChEBI" id="CHEBI:29105"/>
        <note>catalytic</note>
    </ligand>
</feature>
<evidence type="ECO:0000256" key="3">
    <source>
        <dbReference type="ARBA" id="ARBA00006576"/>
    </source>
</evidence>
<dbReference type="GO" id="GO:0004126">
    <property type="term" value="F:cytidine deaminase activity"/>
    <property type="evidence" value="ECO:0007669"/>
    <property type="project" value="UniProtKB-UniRule"/>
</dbReference>
<evidence type="ECO:0000256" key="6">
    <source>
        <dbReference type="ARBA" id="ARBA00022801"/>
    </source>
</evidence>
<evidence type="ECO:0000256" key="8">
    <source>
        <dbReference type="ARBA" id="ARBA00032005"/>
    </source>
</evidence>
<dbReference type="FunFam" id="3.40.140.10:FF:000008">
    <property type="entry name" value="Cytidine deaminase"/>
    <property type="match status" value="1"/>
</dbReference>
<dbReference type="EC" id="3.5.4.5" evidence="4 13"/>
<evidence type="ECO:0000256" key="10">
    <source>
        <dbReference type="PIRSR" id="PIRSR606262-1"/>
    </source>
</evidence>
<evidence type="ECO:0000256" key="2">
    <source>
        <dbReference type="ARBA" id="ARBA00003949"/>
    </source>
</evidence>
<feature type="binding site" evidence="12">
    <location>
        <position position="124"/>
    </location>
    <ligand>
        <name>Zn(2+)</name>
        <dbReference type="ChEBI" id="CHEBI:29105"/>
        <note>catalytic</note>
    </ligand>
</feature>
<name>A0A0D2ALX9_9PEZI</name>
<dbReference type="NCBIfam" id="NF004064">
    <property type="entry name" value="PRK05578.1"/>
    <property type="match status" value="1"/>
</dbReference>
<dbReference type="OrthoDB" id="414540at2759"/>
<evidence type="ECO:0000256" key="4">
    <source>
        <dbReference type="ARBA" id="ARBA00012783"/>
    </source>
</evidence>
<dbReference type="CDD" id="cd01283">
    <property type="entry name" value="cytidine_deaminase"/>
    <property type="match status" value="1"/>
</dbReference>
<dbReference type="HOGENOM" id="CLU_097262_1_2_1"/>
<keyword evidence="16" id="KW-1185">Reference proteome</keyword>
<dbReference type="AlphaFoldDB" id="A0A0D2ALX9"/>
<protein>
    <recommendedName>
        <fullName evidence="4 13">Cytidine deaminase</fullName>
        <ecNumber evidence="4 13">3.5.4.5</ecNumber>
    </recommendedName>
    <alternativeName>
        <fullName evidence="8 13">Cytidine aminohydrolase</fullName>
    </alternativeName>
</protein>
<keyword evidence="6 13" id="KW-0378">Hydrolase</keyword>
<dbReference type="InterPro" id="IPR002125">
    <property type="entry name" value="CMP_dCMP_dom"/>
</dbReference>
<dbReference type="FunCoup" id="A0A0D2ALX9">
    <property type="interactions" value="159"/>
</dbReference>
<sequence length="177" mass="19074">MSLKEEKPTVSNKVDLSAFGLSAEEVQTLSQKCTEAKEKAYCRYSHFKVGATLLVKDDAPAVSSTGRFISGANIENASYPVGTCAERVALGTAVFEGHRYGSFKALAVATNTEPGSPASPCGMCRQFIREFCEPNMPIIMHDRLGGQVVMTVEHLLPMSFGPDSLPAPGELDKLERT</sequence>
<evidence type="ECO:0000256" key="5">
    <source>
        <dbReference type="ARBA" id="ARBA00022723"/>
    </source>
</evidence>
<comment type="catalytic activity">
    <reaction evidence="13">
        <text>2'-deoxycytidine + H2O + H(+) = 2'-deoxyuridine + NH4(+)</text>
        <dbReference type="Rhea" id="RHEA:13433"/>
        <dbReference type="ChEBI" id="CHEBI:15377"/>
        <dbReference type="ChEBI" id="CHEBI:15378"/>
        <dbReference type="ChEBI" id="CHEBI:15698"/>
        <dbReference type="ChEBI" id="CHEBI:16450"/>
        <dbReference type="ChEBI" id="CHEBI:28938"/>
        <dbReference type="EC" id="3.5.4.5"/>
    </reaction>
</comment>
<evidence type="ECO:0000256" key="13">
    <source>
        <dbReference type="RuleBase" id="RU364006"/>
    </source>
</evidence>
<feature type="binding site" evidence="11">
    <location>
        <begin position="73"/>
        <end position="79"/>
    </location>
    <ligand>
        <name>substrate</name>
    </ligand>
</feature>
<dbReference type="GeneID" id="27309677"/>
<comment type="function">
    <text evidence="2 13">This enzyme scavenges exogenous and endogenous cytidine and 2'-deoxycytidine for UMP synthesis.</text>
</comment>
<comment type="catalytic activity">
    <reaction evidence="9 13">
        <text>cytidine + H2O + H(+) = uridine + NH4(+)</text>
        <dbReference type="Rhea" id="RHEA:16069"/>
        <dbReference type="ChEBI" id="CHEBI:15377"/>
        <dbReference type="ChEBI" id="CHEBI:15378"/>
        <dbReference type="ChEBI" id="CHEBI:16704"/>
        <dbReference type="ChEBI" id="CHEBI:17562"/>
        <dbReference type="ChEBI" id="CHEBI:28938"/>
        <dbReference type="EC" id="3.5.4.5"/>
    </reaction>
</comment>
<dbReference type="InterPro" id="IPR050202">
    <property type="entry name" value="Cyt/Deoxycyt_deaminase"/>
</dbReference>
<proteinExistence type="inferred from homology"/>
<evidence type="ECO:0000256" key="9">
    <source>
        <dbReference type="ARBA" id="ARBA00049558"/>
    </source>
</evidence>
<evidence type="ECO:0000256" key="11">
    <source>
        <dbReference type="PIRSR" id="PIRSR606262-2"/>
    </source>
</evidence>
<accession>A0A0D2ALX9</accession>
<keyword evidence="5 12" id="KW-0479">Metal-binding</keyword>
<evidence type="ECO:0000313" key="15">
    <source>
        <dbReference type="EMBL" id="KIW07778.1"/>
    </source>
</evidence>
<dbReference type="GO" id="GO:0055086">
    <property type="term" value="P:nucleobase-containing small molecule metabolic process"/>
    <property type="evidence" value="ECO:0007669"/>
    <property type="project" value="UniProtKB-ARBA"/>
</dbReference>
<feature type="binding site" evidence="12">
    <location>
        <position position="84"/>
    </location>
    <ligand>
        <name>Zn(2+)</name>
        <dbReference type="ChEBI" id="CHEBI:29105"/>
        <note>catalytic</note>
    </ligand>
</feature>
<evidence type="ECO:0000256" key="7">
    <source>
        <dbReference type="ARBA" id="ARBA00022833"/>
    </source>
</evidence>
<dbReference type="InterPro" id="IPR016193">
    <property type="entry name" value="Cytidine_deaminase-like"/>
</dbReference>
<dbReference type="SUPFAM" id="SSF53927">
    <property type="entry name" value="Cytidine deaminase-like"/>
    <property type="match status" value="1"/>
</dbReference>
<dbReference type="EMBL" id="KN847532">
    <property type="protein sequence ID" value="KIW07778.1"/>
    <property type="molecule type" value="Genomic_DNA"/>
</dbReference>
<dbReference type="Gene3D" id="3.40.140.10">
    <property type="entry name" value="Cytidine Deaminase, domain 2"/>
    <property type="match status" value="1"/>
</dbReference>